<protein>
    <submittedName>
        <fullName evidence="2">NCAIR mutase (PurE)-related protein</fullName>
    </submittedName>
</protein>
<dbReference type="SUPFAM" id="SSF52255">
    <property type="entry name" value="N5-CAIR mutase (phosphoribosylaminoimidazole carboxylase, PurE)"/>
    <property type="match status" value="1"/>
</dbReference>
<dbReference type="NCBIfam" id="NF033503">
    <property type="entry name" value="LarB"/>
    <property type="match status" value="1"/>
</dbReference>
<evidence type="ECO:0000313" key="3">
    <source>
        <dbReference type="Proteomes" id="UP000051451"/>
    </source>
</evidence>
<organism evidence="2 3">
    <name type="scientific">Liquorilactobacillus ghanensis DSM 18630</name>
    <dbReference type="NCBI Taxonomy" id="1423750"/>
    <lineage>
        <taxon>Bacteria</taxon>
        <taxon>Bacillati</taxon>
        <taxon>Bacillota</taxon>
        <taxon>Bacilli</taxon>
        <taxon>Lactobacillales</taxon>
        <taxon>Lactobacillaceae</taxon>
        <taxon>Liquorilactobacillus</taxon>
    </lineage>
</organism>
<dbReference type="InterPro" id="IPR039476">
    <property type="entry name" value="P2CMN_synthase_LarB"/>
</dbReference>
<sequence>MKKNELLIELEHVAAHKITPQQAANKLSKTDFTELNYAKIDTAREKRTGYSEVIYGAGKTAAQICGIASVMKKQGQSILVTRVIPEKAVKIQKEFPDLDYDAVAQIMTLNPKKSVHIGEIAIVTAGTSDIKVAEEAAITAEFFGNHVTRIYDVGVAGIQRLFAKLEVIRQAKVIIVIAGMEGALVSVIGGLVNQPVIGVPTSIGYGSHLNGLTPLLGMLNSCSAGISVVNIDNGFGAAFNASMINHLAVKEKIK</sequence>
<dbReference type="Proteomes" id="UP000051451">
    <property type="component" value="Unassembled WGS sequence"/>
</dbReference>
<dbReference type="Gene3D" id="3.40.50.1970">
    <property type="match status" value="1"/>
</dbReference>
<proteinExistence type="predicted"/>
<reference evidence="2 3" key="1">
    <citation type="journal article" date="2015" name="Genome Announc.">
        <title>Expanding the biotechnology potential of lactobacilli through comparative genomics of 213 strains and associated genera.</title>
        <authorList>
            <person name="Sun Z."/>
            <person name="Harris H.M."/>
            <person name="McCann A."/>
            <person name="Guo C."/>
            <person name="Argimon S."/>
            <person name="Zhang W."/>
            <person name="Yang X."/>
            <person name="Jeffery I.B."/>
            <person name="Cooney J.C."/>
            <person name="Kagawa T.F."/>
            <person name="Liu W."/>
            <person name="Song Y."/>
            <person name="Salvetti E."/>
            <person name="Wrobel A."/>
            <person name="Rasinkangas P."/>
            <person name="Parkhill J."/>
            <person name="Rea M.C."/>
            <person name="O'Sullivan O."/>
            <person name="Ritari J."/>
            <person name="Douillard F.P."/>
            <person name="Paul Ross R."/>
            <person name="Yang R."/>
            <person name="Briner A.E."/>
            <person name="Felis G.E."/>
            <person name="de Vos W.M."/>
            <person name="Barrangou R."/>
            <person name="Klaenhammer T.R."/>
            <person name="Caufield P.W."/>
            <person name="Cui Y."/>
            <person name="Zhang H."/>
            <person name="O'Toole P.W."/>
        </authorList>
    </citation>
    <scope>NUCLEOTIDE SEQUENCE [LARGE SCALE GENOMIC DNA]</scope>
    <source>
        <strain evidence="2 3">DSM 18630</strain>
    </source>
</reference>
<dbReference type="GO" id="GO:0016787">
    <property type="term" value="F:hydrolase activity"/>
    <property type="evidence" value="ECO:0007669"/>
    <property type="project" value="InterPro"/>
</dbReference>
<dbReference type="PATRIC" id="fig|1423750.3.peg.1782"/>
<dbReference type="GeneID" id="98319598"/>
<dbReference type="PANTHER" id="PTHR43064">
    <property type="entry name" value="PHOSPHORIBOSYLAMINOIMIDAZOLE CARBOXYLASE-RELATED"/>
    <property type="match status" value="1"/>
</dbReference>
<dbReference type="GO" id="GO:0006189">
    <property type="term" value="P:'de novo' IMP biosynthetic process"/>
    <property type="evidence" value="ECO:0007669"/>
    <property type="project" value="InterPro"/>
</dbReference>
<feature type="domain" description="PurE" evidence="1">
    <location>
        <begin position="118"/>
        <end position="250"/>
    </location>
</feature>
<accession>A0A0R1VII9</accession>
<dbReference type="AlphaFoldDB" id="A0A0R1VII9"/>
<dbReference type="InterPro" id="IPR000031">
    <property type="entry name" value="PurE_dom"/>
</dbReference>
<dbReference type="RefSeq" id="WP_057872372.1">
    <property type="nucleotide sequence ID" value="NZ_AZGB01000022.1"/>
</dbReference>
<dbReference type="PANTHER" id="PTHR43064:SF1">
    <property type="entry name" value="SLL1489 PROTEIN"/>
    <property type="match status" value="1"/>
</dbReference>
<dbReference type="SMART" id="SM01001">
    <property type="entry name" value="AIRC"/>
    <property type="match status" value="1"/>
</dbReference>
<evidence type="ECO:0000259" key="1">
    <source>
        <dbReference type="SMART" id="SM01001"/>
    </source>
</evidence>
<gene>
    <name evidence="2" type="ORF">FC89_GL001737</name>
</gene>
<dbReference type="EMBL" id="AZGB01000022">
    <property type="protein sequence ID" value="KRM05266.1"/>
    <property type="molecule type" value="Genomic_DNA"/>
</dbReference>
<evidence type="ECO:0000313" key="2">
    <source>
        <dbReference type="EMBL" id="KRM05266.1"/>
    </source>
</evidence>
<dbReference type="Pfam" id="PF00731">
    <property type="entry name" value="AIRC"/>
    <property type="match status" value="1"/>
</dbReference>
<name>A0A0R1VII9_9LACO</name>
<dbReference type="STRING" id="1423750.FC89_GL001737"/>
<keyword evidence="3" id="KW-1185">Reference proteome</keyword>
<comment type="caution">
    <text evidence="2">The sequence shown here is derived from an EMBL/GenBank/DDBJ whole genome shotgun (WGS) entry which is preliminary data.</text>
</comment>
<dbReference type="OrthoDB" id="9782511at2"/>